<dbReference type="EMBL" id="GDJX01014587">
    <property type="protein sequence ID" value="JAT53349.1"/>
    <property type="molecule type" value="Transcribed_RNA"/>
</dbReference>
<proteinExistence type="predicted"/>
<sequence>MGRSFPLKSFPLKVFVDKEKQRVAFVEAGKDFVDILFSFLSSPLGKFGCLLGWKPSFGSVDNLYSSVKFRQGIKQLQTRACYFLLLRPRRAYEFLYDNLALNLGNSGPFMVFRCPSWTCCTEDYPFFSTVYDAMCPCGSAMSAFLDCIRPEEQEDGVFVTGGSKFLITDNLCVLPMSTSTVEAHLHKLGIEDRSTLEERTVPFSNHRLLVLMERSLVSMTPLTDALLFNPAPPIWLKYFCCTSIGDNYEKAYVQLPNSVGTDEMLFKGADKHLINLGDDVVEEFPGEDTSLLGREGWRGMLFQESKFFTKKHLKCLISAARSTMRFWSGLSDFSSKKMSRSKDVKVKLIRWRATKNVAFIEAGKDFVDILFSFLTIPLGGIIRLLDEDCSLGCIYNLYQSVEELVDAGDLVKPRECKSMLLSPRIATHSGITTQILRIEEAPPMKVIVQRCYTCRYQRIFTPDLPSKCIHGVDAVLLEELNPKLPYPCSISGGGFVKGEGKFTVTNNMRVFSCSAFHFLNKAMICTGLFEAREISIGEVEVLKLLKACLSSRSPLNDVFRGVGSGAKYWARKRVNPFVDGCKKEQ</sequence>
<reference evidence="1" key="1">
    <citation type="submission" date="2015-07" db="EMBL/GenBank/DDBJ databases">
        <title>Transcriptome Assembly of Anthurium amnicola.</title>
        <authorList>
            <person name="Suzuki J."/>
        </authorList>
    </citation>
    <scope>NUCLEOTIDE SEQUENCE</scope>
</reference>
<name>A0A1D1YFD5_9ARAE</name>
<dbReference type="Pfam" id="PF05056">
    <property type="entry name" value="DUF674"/>
    <property type="match status" value="2"/>
</dbReference>
<protein>
    <submittedName>
        <fullName evidence="1">Putative membrane protein MJ1061</fullName>
    </submittedName>
</protein>
<dbReference type="PANTHER" id="PTHR33103">
    <property type="entry name" value="OS01G0153900 PROTEIN"/>
    <property type="match status" value="1"/>
</dbReference>
<organism evidence="1">
    <name type="scientific">Anthurium amnicola</name>
    <dbReference type="NCBI Taxonomy" id="1678845"/>
    <lineage>
        <taxon>Eukaryota</taxon>
        <taxon>Viridiplantae</taxon>
        <taxon>Streptophyta</taxon>
        <taxon>Embryophyta</taxon>
        <taxon>Tracheophyta</taxon>
        <taxon>Spermatophyta</taxon>
        <taxon>Magnoliopsida</taxon>
        <taxon>Liliopsida</taxon>
        <taxon>Araceae</taxon>
        <taxon>Pothoideae</taxon>
        <taxon>Potheae</taxon>
        <taxon>Anthurium</taxon>
    </lineage>
</organism>
<dbReference type="InterPro" id="IPR007750">
    <property type="entry name" value="DUF674"/>
</dbReference>
<dbReference type="AlphaFoldDB" id="A0A1D1YFD5"/>
<dbReference type="PANTHER" id="PTHR33103:SF27">
    <property type="entry name" value="OS04G0594700 PROTEIN"/>
    <property type="match status" value="1"/>
</dbReference>
<accession>A0A1D1YFD5</accession>
<gene>
    <name evidence="1" type="primary">MJ1061</name>
    <name evidence="1" type="ORF">g.106351</name>
</gene>
<evidence type="ECO:0000313" key="1">
    <source>
        <dbReference type="EMBL" id="JAT53349.1"/>
    </source>
</evidence>